<name>B0C7W4_ACAM1</name>
<dbReference type="HOGENOM" id="CLU_032957_4_0_3"/>
<keyword evidence="3" id="KW-1185">Reference proteome</keyword>
<dbReference type="RefSeq" id="WP_012162034.1">
    <property type="nucleotide sequence ID" value="NC_009925.1"/>
</dbReference>
<dbReference type="OrthoDB" id="5522031at2"/>
<gene>
    <name evidence="2" type="ordered locus">AM1_1477</name>
</gene>
<feature type="domain" description="Fungal lipase-type" evidence="1">
    <location>
        <begin position="124"/>
        <end position="264"/>
    </location>
</feature>
<dbReference type="GO" id="GO:0006629">
    <property type="term" value="P:lipid metabolic process"/>
    <property type="evidence" value="ECO:0007669"/>
    <property type="project" value="InterPro"/>
</dbReference>
<evidence type="ECO:0000259" key="1">
    <source>
        <dbReference type="Pfam" id="PF01764"/>
    </source>
</evidence>
<accession>B0C7W4</accession>
<dbReference type="KEGG" id="amr:AM1_1477"/>
<dbReference type="eggNOG" id="COG3675">
    <property type="taxonomic scope" value="Bacteria"/>
</dbReference>
<dbReference type="SUPFAM" id="SSF53474">
    <property type="entry name" value="alpha/beta-Hydrolases"/>
    <property type="match status" value="1"/>
</dbReference>
<dbReference type="Proteomes" id="UP000000268">
    <property type="component" value="Chromosome"/>
</dbReference>
<sequence length="335" mass="37546">MSIKRRDFLFGLTAFLGSLDSLQNSLGESIAMADKSTAKPLANRKGTAFNFNSSATDYDAENAYAFALISQLVYEPFNESETQKAEVVKTAKNWGYDDVYFFHNENNEINDSEALVLVNAESVVVAFQGSEKDSRDWGNNARFKKVNYLGGNVHRGFLKAFTDVWTIEDDDTQVLMKDRVRKEMQGTQRSLWFTGHSLGGAMAILAAASWAIQESSAGKVSGVYTYGQPRVGDQTFTNKFNPPLRSNTFRVINNNDVVARIPNIGYTDVGQVKYFDEDGDLYDESDLNRFTKFLTRLEGRLKDLGRPSSDGIKDHNLGEEYIPHLKAKRPNSMTV</sequence>
<dbReference type="CDD" id="cd00519">
    <property type="entry name" value="Lipase_3"/>
    <property type="match status" value="1"/>
</dbReference>
<dbReference type="PANTHER" id="PTHR45856">
    <property type="entry name" value="ALPHA/BETA-HYDROLASES SUPERFAMILY PROTEIN"/>
    <property type="match status" value="1"/>
</dbReference>
<dbReference type="Pfam" id="PF01764">
    <property type="entry name" value="Lipase_3"/>
    <property type="match status" value="1"/>
</dbReference>
<dbReference type="EMBL" id="CP000828">
    <property type="protein sequence ID" value="ABW26505.1"/>
    <property type="molecule type" value="Genomic_DNA"/>
</dbReference>
<dbReference type="InterPro" id="IPR051218">
    <property type="entry name" value="Sec_MonoDiacylglyc_Lipase"/>
</dbReference>
<dbReference type="InterPro" id="IPR029058">
    <property type="entry name" value="AB_hydrolase_fold"/>
</dbReference>
<proteinExistence type="predicted"/>
<evidence type="ECO:0000313" key="3">
    <source>
        <dbReference type="Proteomes" id="UP000000268"/>
    </source>
</evidence>
<protein>
    <submittedName>
        <fullName evidence="2">Lipase</fullName>
    </submittedName>
</protein>
<dbReference type="PANTHER" id="PTHR45856:SF24">
    <property type="entry name" value="FUNGAL LIPASE-LIKE DOMAIN-CONTAINING PROTEIN"/>
    <property type="match status" value="1"/>
</dbReference>
<dbReference type="AlphaFoldDB" id="B0C7W4"/>
<dbReference type="InterPro" id="IPR002921">
    <property type="entry name" value="Fungal_lipase-type"/>
</dbReference>
<organism evidence="2 3">
    <name type="scientific">Acaryochloris marina (strain MBIC 11017)</name>
    <dbReference type="NCBI Taxonomy" id="329726"/>
    <lineage>
        <taxon>Bacteria</taxon>
        <taxon>Bacillati</taxon>
        <taxon>Cyanobacteriota</taxon>
        <taxon>Cyanophyceae</taxon>
        <taxon>Acaryochloridales</taxon>
        <taxon>Acaryochloridaceae</taxon>
        <taxon>Acaryochloris</taxon>
    </lineage>
</organism>
<dbReference type="STRING" id="329726.AM1_1477"/>
<reference evidence="2 3" key="1">
    <citation type="journal article" date="2008" name="Proc. Natl. Acad. Sci. U.S.A.">
        <title>Niche adaptation and genome expansion in the chlorophyll d-producing cyanobacterium Acaryochloris marina.</title>
        <authorList>
            <person name="Swingley W.D."/>
            <person name="Chen M."/>
            <person name="Cheung P.C."/>
            <person name="Conrad A.L."/>
            <person name="Dejesa L.C."/>
            <person name="Hao J."/>
            <person name="Honchak B.M."/>
            <person name="Karbach L.E."/>
            <person name="Kurdoglu A."/>
            <person name="Lahiri S."/>
            <person name="Mastrian S.D."/>
            <person name="Miyashita H."/>
            <person name="Page L."/>
            <person name="Ramakrishna P."/>
            <person name="Satoh S."/>
            <person name="Sattley W.M."/>
            <person name="Shimada Y."/>
            <person name="Taylor H.L."/>
            <person name="Tomo T."/>
            <person name="Tsuchiya T."/>
            <person name="Wang Z.T."/>
            <person name="Raymond J."/>
            <person name="Mimuro M."/>
            <person name="Blankenship R.E."/>
            <person name="Touchman J.W."/>
        </authorList>
    </citation>
    <scope>NUCLEOTIDE SEQUENCE [LARGE SCALE GENOMIC DNA]</scope>
    <source>
        <strain evidence="3">MBIC 11017</strain>
    </source>
</reference>
<dbReference type="Gene3D" id="3.40.50.1820">
    <property type="entry name" value="alpha/beta hydrolase"/>
    <property type="match status" value="1"/>
</dbReference>
<evidence type="ECO:0000313" key="2">
    <source>
        <dbReference type="EMBL" id="ABW26505.1"/>
    </source>
</evidence>